<dbReference type="FunFam" id="2.30.33.40:FF:000002">
    <property type="entry name" value="10 kDa chaperonin, mitochondrial"/>
    <property type="match status" value="1"/>
</dbReference>
<dbReference type="OrthoDB" id="5370059at2759"/>
<evidence type="ECO:0000256" key="5">
    <source>
        <dbReference type="ARBA" id="ARBA00031971"/>
    </source>
</evidence>
<dbReference type="Gene3D" id="2.30.33.40">
    <property type="entry name" value="GroES chaperonin"/>
    <property type="match status" value="1"/>
</dbReference>
<proteinExistence type="inferred from homology"/>
<dbReference type="GO" id="GO:0005739">
    <property type="term" value="C:mitochondrion"/>
    <property type="evidence" value="ECO:0007669"/>
    <property type="project" value="UniProtKB-ARBA"/>
</dbReference>
<name>A0A6G0SZQ1_APHGL</name>
<comment type="caution">
    <text evidence="8">The sequence shown here is derived from an EMBL/GenBank/DDBJ whole genome shotgun (WGS) entry which is preliminary data.</text>
</comment>
<feature type="chain" id="PRO_5026021526" description="10 kDa heat shock protein, mitochondrial" evidence="7">
    <location>
        <begin position="21"/>
        <end position="563"/>
    </location>
</feature>
<dbReference type="HAMAP" id="MF_00580">
    <property type="entry name" value="CH10"/>
    <property type="match status" value="1"/>
</dbReference>
<dbReference type="Proteomes" id="UP000475862">
    <property type="component" value="Unassembled WGS sequence"/>
</dbReference>
<dbReference type="PANTHER" id="PTHR46849:SF1">
    <property type="entry name" value="RCC1 DOMAIN-CONTAINING PROTEIN 1"/>
    <property type="match status" value="1"/>
</dbReference>
<dbReference type="Gene3D" id="2.130.10.30">
    <property type="entry name" value="Regulator of chromosome condensation 1/beta-lactamase-inhibitor protein II"/>
    <property type="match status" value="1"/>
</dbReference>
<dbReference type="InterPro" id="IPR037124">
    <property type="entry name" value="Chaperonin_GroES_sf"/>
</dbReference>
<dbReference type="PROSITE" id="PS50012">
    <property type="entry name" value="RCC1_3"/>
    <property type="match status" value="2"/>
</dbReference>
<dbReference type="GO" id="GO:0044183">
    <property type="term" value="F:protein folding chaperone"/>
    <property type="evidence" value="ECO:0007669"/>
    <property type="project" value="InterPro"/>
</dbReference>
<evidence type="ECO:0000256" key="3">
    <source>
        <dbReference type="ARBA" id="ARBA00023186"/>
    </source>
</evidence>
<dbReference type="PANTHER" id="PTHR46849">
    <property type="entry name" value="RCC1 DOMAIN-CONTAINING PROTEIN 1"/>
    <property type="match status" value="1"/>
</dbReference>
<protein>
    <recommendedName>
        <fullName evidence="2">10 kDa heat shock protein, mitochondrial</fullName>
    </recommendedName>
    <alternativeName>
        <fullName evidence="4">10 kDa chaperonin</fullName>
    </alternativeName>
    <alternativeName>
        <fullName evidence="5">Chaperonin 10</fullName>
    </alternativeName>
</protein>
<evidence type="ECO:0000256" key="2">
    <source>
        <dbReference type="ARBA" id="ARBA00018842"/>
    </source>
</evidence>
<evidence type="ECO:0000256" key="7">
    <source>
        <dbReference type="SAM" id="SignalP"/>
    </source>
</evidence>
<dbReference type="InterPro" id="IPR009091">
    <property type="entry name" value="RCC1/BLIP-II"/>
</dbReference>
<feature type="repeat" description="RCC1" evidence="6">
    <location>
        <begin position="215"/>
        <end position="266"/>
    </location>
</feature>
<comment type="similarity">
    <text evidence="1">Belongs to the GroES chaperonin family.</text>
</comment>
<dbReference type="InterPro" id="IPR000408">
    <property type="entry name" value="Reg_chr_condens"/>
</dbReference>
<dbReference type="PRINTS" id="PR00297">
    <property type="entry name" value="CHAPERONIN10"/>
</dbReference>
<accession>A0A6G0SZQ1</accession>
<dbReference type="GO" id="GO:0005524">
    <property type="term" value="F:ATP binding"/>
    <property type="evidence" value="ECO:0007669"/>
    <property type="project" value="InterPro"/>
</dbReference>
<dbReference type="InterPro" id="IPR020818">
    <property type="entry name" value="Chaperonin_GroES"/>
</dbReference>
<evidence type="ECO:0000256" key="4">
    <source>
        <dbReference type="ARBA" id="ARBA00029976"/>
    </source>
</evidence>
<evidence type="ECO:0000256" key="1">
    <source>
        <dbReference type="ARBA" id="ARBA00006975"/>
    </source>
</evidence>
<feature type="repeat" description="RCC1" evidence="6">
    <location>
        <begin position="267"/>
        <end position="324"/>
    </location>
</feature>
<organism evidence="8 9">
    <name type="scientific">Aphis glycines</name>
    <name type="common">Soybean aphid</name>
    <dbReference type="NCBI Taxonomy" id="307491"/>
    <lineage>
        <taxon>Eukaryota</taxon>
        <taxon>Metazoa</taxon>
        <taxon>Ecdysozoa</taxon>
        <taxon>Arthropoda</taxon>
        <taxon>Hexapoda</taxon>
        <taxon>Insecta</taxon>
        <taxon>Pterygota</taxon>
        <taxon>Neoptera</taxon>
        <taxon>Paraneoptera</taxon>
        <taxon>Hemiptera</taxon>
        <taxon>Sternorrhyncha</taxon>
        <taxon>Aphidomorpha</taxon>
        <taxon>Aphidoidea</taxon>
        <taxon>Aphididae</taxon>
        <taxon>Aphidini</taxon>
        <taxon>Aphis</taxon>
        <taxon>Aphis</taxon>
    </lineage>
</organism>
<dbReference type="SUPFAM" id="SSF50985">
    <property type="entry name" value="RCC1/BLIP-II"/>
    <property type="match status" value="1"/>
</dbReference>
<reference evidence="8 9" key="1">
    <citation type="submission" date="2019-08" db="EMBL/GenBank/DDBJ databases">
        <title>The genome of the soybean aphid Biotype 1, its phylome, world population structure and adaptation to the North American continent.</title>
        <authorList>
            <person name="Giordano R."/>
            <person name="Donthu R.K."/>
            <person name="Hernandez A.G."/>
            <person name="Wright C.L."/>
            <person name="Zimin A.V."/>
        </authorList>
    </citation>
    <scope>NUCLEOTIDE SEQUENCE [LARGE SCALE GENOMIC DNA]</scope>
    <source>
        <tissue evidence="8">Whole aphids</tissue>
    </source>
</reference>
<dbReference type="AlphaFoldDB" id="A0A6G0SZQ1"/>
<evidence type="ECO:0000313" key="9">
    <source>
        <dbReference type="Proteomes" id="UP000475862"/>
    </source>
</evidence>
<evidence type="ECO:0000256" key="6">
    <source>
        <dbReference type="PROSITE-ProRule" id="PRU00235"/>
    </source>
</evidence>
<dbReference type="InterPro" id="IPR052830">
    <property type="entry name" value="RCC1_domain-containing"/>
</dbReference>
<evidence type="ECO:0000313" key="8">
    <source>
        <dbReference type="EMBL" id="KAE9523628.1"/>
    </source>
</evidence>
<gene>
    <name evidence="8" type="ORF">AGLY_016180</name>
</gene>
<feature type="signal peptide" evidence="7">
    <location>
        <begin position="1"/>
        <end position="20"/>
    </location>
</feature>
<dbReference type="InterPro" id="IPR018369">
    <property type="entry name" value="Chaprnonin_Cpn10_CS"/>
</dbReference>
<keyword evidence="9" id="KW-1185">Reference proteome</keyword>
<dbReference type="Pfam" id="PF00166">
    <property type="entry name" value="Cpn10"/>
    <property type="match status" value="1"/>
</dbReference>
<dbReference type="EMBL" id="VYZN01000079">
    <property type="protein sequence ID" value="KAE9523628.1"/>
    <property type="molecule type" value="Genomic_DNA"/>
</dbReference>
<dbReference type="Pfam" id="PF00415">
    <property type="entry name" value="RCC1"/>
    <property type="match status" value="2"/>
</dbReference>
<keyword evidence="7" id="KW-0732">Signal</keyword>
<dbReference type="InterPro" id="IPR011032">
    <property type="entry name" value="GroES-like_sf"/>
</dbReference>
<sequence>MHFFFCKIVNYFLFCYIVISCNTTTDLDSYLNSIMGMFWCGFNGFNQLNIESNVDLDFHAYGNEGNHGEILQVAFSWSTASILTNSGKIVMSGLINKKIINFEILDDLGYGPFKSISSSESNILAIDSIGNCWSYSKCNLKWNDITSMLQREEQVSVSENQSQPSINHICCSDTIHLAATYNEIYSIPTKIFNSKFKVTQVACGFEHIVILMETGCLYTQGSSSRGQLGHGELNEEDYPRLLISLDGIRVINTSAGGWHTAAITEYNDLYMWGWNHSGQLGISNCPENGGIIMAPEPVLINWQEETDIEQVSLGARHSMVLTKNNILWGCGWNAHKQLGIETYQLTCDRMINLSNLSPLLKCNLRKIVKVVCGAWNSALLLGMSLLSNYFKSLEGLDDILVYFDSTCVNGTYTSTITEYGTTRFLRHPPIFLPHMWNVYNATKEGYGRINNVSEGSNKKLKNIASIATKFRPLFDRVLVKRLDAVKQSKGGIMLPESASKKILEATVVAVGPGARNQDGKPIPIDVKVGDRVLLPEYGGTKIQLDDDDSYTIFKESELLAKVE</sequence>
<dbReference type="SUPFAM" id="SSF50129">
    <property type="entry name" value="GroES-like"/>
    <property type="match status" value="1"/>
</dbReference>
<dbReference type="PROSITE" id="PS51257">
    <property type="entry name" value="PROKAR_LIPOPROTEIN"/>
    <property type="match status" value="1"/>
</dbReference>
<keyword evidence="3" id="KW-0143">Chaperone</keyword>
<dbReference type="SMART" id="SM00883">
    <property type="entry name" value="Cpn10"/>
    <property type="match status" value="1"/>
</dbReference>
<dbReference type="PROSITE" id="PS00681">
    <property type="entry name" value="CHAPERONINS_CPN10"/>
    <property type="match status" value="1"/>
</dbReference>
<dbReference type="CDD" id="cd00320">
    <property type="entry name" value="cpn10"/>
    <property type="match status" value="1"/>
</dbReference>